<dbReference type="EMBL" id="SNRW01001608">
    <property type="protein sequence ID" value="KAA6395723.1"/>
    <property type="molecule type" value="Genomic_DNA"/>
</dbReference>
<dbReference type="Proteomes" id="UP000324800">
    <property type="component" value="Unassembled WGS sequence"/>
</dbReference>
<accession>A0A5J4WLN0</accession>
<dbReference type="GO" id="GO:0005524">
    <property type="term" value="F:ATP binding"/>
    <property type="evidence" value="ECO:0007669"/>
    <property type="project" value="UniProtKB-KW"/>
</dbReference>
<dbReference type="GO" id="GO:0031123">
    <property type="term" value="P:RNA 3'-end processing"/>
    <property type="evidence" value="ECO:0007669"/>
    <property type="project" value="InterPro"/>
</dbReference>
<keyword evidence="1" id="KW-0808">Transferase</keyword>
<dbReference type="GO" id="GO:0003723">
    <property type="term" value="F:RNA binding"/>
    <property type="evidence" value="ECO:0007669"/>
    <property type="project" value="InterPro"/>
</dbReference>
<keyword evidence="3" id="KW-0067">ATP-binding</keyword>
<keyword evidence="2" id="KW-0547">Nucleotide-binding</keyword>
<evidence type="ECO:0000256" key="1">
    <source>
        <dbReference type="ARBA" id="ARBA00022679"/>
    </source>
</evidence>
<dbReference type="InterPro" id="IPR007010">
    <property type="entry name" value="PolA_pol_RNA-bd_dom"/>
</dbReference>
<evidence type="ECO:0000313" key="6">
    <source>
        <dbReference type="Proteomes" id="UP000324800"/>
    </source>
</evidence>
<dbReference type="SUPFAM" id="SSF55003">
    <property type="entry name" value="PAP/Archaeal CCA-adding enzyme, C-terminal domain"/>
    <property type="match status" value="1"/>
</dbReference>
<dbReference type="OrthoDB" id="1728547at2759"/>
<dbReference type="InterPro" id="IPR011068">
    <property type="entry name" value="NuclTrfase_I-like_C"/>
</dbReference>
<organism evidence="5 6">
    <name type="scientific">Streblomastix strix</name>
    <dbReference type="NCBI Taxonomy" id="222440"/>
    <lineage>
        <taxon>Eukaryota</taxon>
        <taxon>Metamonada</taxon>
        <taxon>Preaxostyla</taxon>
        <taxon>Oxymonadida</taxon>
        <taxon>Streblomastigidae</taxon>
        <taxon>Streblomastix</taxon>
    </lineage>
</organism>
<evidence type="ECO:0000313" key="5">
    <source>
        <dbReference type="EMBL" id="KAA6395723.1"/>
    </source>
</evidence>
<feature type="domain" description="Poly(A) polymerase RNA-binding" evidence="4">
    <location>
        <begin position="28"/>
        <end position="89"/>
    </location>
</feature>
<evidence type="ECO:0000259" key="4">
    <source>
        <dbReference type="Pfam" id="PF04926"/>
    </source>
</evidence>
<sequence length="109" mass="12696">MYCQVRLLSNSFEYSVNGIGILNITTPFFSNYETFIRIDFSSEFEQDLKKWMGFGESKLRSLTIYLESLPNVDVACPLPHPFLHSKKKKWSIDDDDDDEDNYSNMIPVV</sequence>
<dbReference type="AlphaFoldDB" id="A0A5J4WLN0"/>
<protein>
    <recommendedName>
        <fullName evidence="4">Poly(A) polymerase RNA-binding domain-containing protein</fullName>
    </recommendedName>
</protein>
<name>A0A5J4WLN0_9EUKA</name>
<dbReference type="GO" id="GO:0016779">
    <property type="term" value="F:nucleotidyltransferase activity"/>
    <property type="evidence" value="ECO:0007669"/>
    <property type="project" value="InterPro"/>
</dbReference>
<gene>
    <name evidence="5" type="ORF">EZS28_008754</name>
</gene>
<dbReference type="Gene3D" id="3.30.70.590">
    <property type="entry name" value="Poly(A) polymerase predicted RNA binding domain"/>
    <property type="match status" value="1"/>
</dbReference>
<dbReference type="Pfam" id="PF04926">
    <property type="entry name" value="PAP_RNA-bind"/>
    <property type="match status" value="1"/>
</dbReference>
<evidence type="ECO:0000256" key="3">
    <source>
        <dbReference type="ARBA" id="ARBA00022840"/>
    </source>
</evidence>
<evidence type="ECO:0000256" key="2">
    <source>
        <dbReference type="ARBA" id="ARBA00022741"/>
    </source>
</evidence>
<reference evidence="5 6" key="1">
    <citation type="submission" date="2019-03" db="EMBL/GenBank/DDBJ databases">
        <title>Single cell metagenomics reveals metabolic interactions within the superorganism composed of flagellate Streblomastix strix and complex community of Bacteroidetes bacteria on its surface.</title>
        <authorList>
            <person name="Treitli S.C."/>
            <person name="Kolisko M."/>
            <person name="Husnik F."/>
            <person name="Keeling P."/>
            <person name="Hampl V."/>
        </authorList>
    </citation>
    <scope>NUCLEOTIDE SEQUENCE [LARGE SCALE GENOMIC DNA]</scope>
    <source>
        <strain evidence="5">ST1C</strain>
    </source>
</reference>
<comment type="caution">
    <text evidence="5">The sequence shown here is derived from an EMBL/GenBank/DDBJ whole genome shotgun (WGS) entry which is preliminary data.</text>
</comment>
<proteinExistence type="predicted"/>